<dbReference type="GO" id="GO:0046872">
    <property type="term" value="F:metal ion binding"/>
    <property type="evidence" value="ECO:0007669"/>
    <property type="project" value="UniProtKB-KW"/>
</dbReference>
<evidence type="ECO:0000256" key="3">
    <source>
        <dbReference type="ARBA" id="ARBA00022723"/>
    </source>
</evidence>
<dbReference type="GO" id="GO:0009626">
    <property type="term" value="P:plant-type hypersensitive response"/>
    <property type="evidence" value="ECO:0007669"/>
    <property type="project" value="UniProtKB-KW"/>
</dbReference>
<protein>
    <recommendedName>
        <fullName evidence="7">HMA domain-containing protein</fullName>
    </recommendedName>
</protein>
<dbReference type="InterPro" id="IPR036163">
    <property type="entry name" value="HMA_dom_sf"/>
</dbReference>
<proteinExistence type="inferred from homology"/>
<feature type="region of interest" description="Disordered" evidence="6">
    <location>
        <begin position="131"/>
        <end position="152"/>
    </location>
</feature>
<keyword evidence="3" id="KW-0479">Metal-binding</keyword>
<evidence type="ECO:0000313" key="9">
    <source>
        <dbReference type="Proteomes" id="UP001642360"/>
    </source>
</evidence>
<keyword evidence="9" id="KW-1185">Reference proteome</keyword>
<gene>
    <name evidence="8" type="ORF">ILEXP_LOCUS52094</name>
</gene>
<dbReference type="PROSITE" id="PS50846">
    <property type="entry name" value="HMA_2"/>
    <property type="match status" value="1"/>
</dbReference>
<organism evidence="8 9">
    <name type="scientific">Ilex paraguariensis</name>
    <name type="common">yerba mate</name>
    <dbReference type="NCBI Taxonomy" id="185542"/>
    <lineage>
        <taxon>Eukaryota</taxon>
        <taxon>Viridiplantae</taxon>
        <taxon>Streptophyta</taxon>
        <taxon>Embryophyta</taxon>
        <taxon>Tracheophyta</taxon>
        <taxon>Spermatophyta</taxon>
        <taxon>Magnoliopsida</taxon>
        <taxon>eudicotyledons</taxon>
        <taxon>Gunneridae</taxon>
        <taxon>Pentapetalae</taxon>
        <taxon>asterids</taxon>
        <taxon>campanulids</taxon>
        <taxon>Aquifoliales</taxon>
        <taxon>Aquifoliaceae</taxon>
        <taxon>Ilex</taxon>
    </lineage>
</organism>
<sequence>SMEQYSRVASSTFVLKVNISCCGCETHIEKVLQKIPGVWPDSTVIDAEQGRVTVSGFVDPQTVIRELSNAGKIAELLQIVSQSEVDVKIPRGQVVFVEPVRFLPNNLGQFLNDIERLKEVEVTRDSVKMSFYDESSGGNRKDGGGSRGSGGD</sequence>
<feature type="non-terminal residue" evidence="8">
    <location>
        <position position="1"/>
    </location>
</feature>
<evidence type="ECO:0000313" key="8">
    <source>
        <dbReference type="EMBL" id="CAK9181981.1"/>
    </source>
</evidence>
<comment type="subcellular location">
    <subcellularLocation>
        <location evidence="1">Membrane</location>
        <topology evidence="1">Peripheral membrane protein</topology>
    </subcellularLocation>
</comment>
<dbReference type="Gene3D" id="3.30.70.100">
    <property type="match status" value="1"/>
</dbReference>
<evidence type="ECO:0000256" key="4">
    <source>
        <dbReference type="ARBA" id="ARBA00023289"/>
    </source>
</evidence>
<evidence type="ECO:0000256" key="5">
    <source>
        <dbReference type="ARBA" id="ARBA00024045"/>
    </source>
</evidence>
<evidence type="ECO:0000256" key="1">
    <source>
        <dbReference type="ARBA" id="ARBA00004170"/>
    </source>
</evidence>
<dbReference type="CDD" id="cd00371">
    <property type="entry name" value="HMA"/>
    <property type="match status" value="1"/>
</dbReference>
<dbReference type="PANTHER" id="PTHR45868:SF93">
    <property type="entry name" value="OS12G0144600 PROTEIN"/>
    <property type="match status" value="1"/>
</dbReference>
<dbReference type="GO" id="GO:0016020">
    <property type="term" value="C:membrane"/>
    <property type="evidence" value="ECO:0007669"/>
    <property type="project" value="UniProtKB-SubCell"/>
</dbReference>
<evidence type="ECO:0000256" key="6">
    <source>
        <dbReference type="SAM" id="MobiDB-lite"/>
    </source>
</evidence>
<accession>A0ABC8ULN6</accession>
<comment type="caution">
    <text evidence="8">The sequence shown here is derived from an EMBL/GenBank/DDBJ whole genome shotgun (WGS) entry which is preliminary data.</text>
</comment>
<dbReference type="Proteomes" id="UP001642360">
    <property type="component" value="Unassembled WGS sequence"/>
</dbReference>
<dbReference type="Pfam" id="PF00403">
    <property type="entry name" value="HMA"/>
    <property type="match status" value="1"/>
</dbReference>
<dbReference type="EMBL" id="CAUOFW020008195">
    <property type="protein sequence ID" value="CAK9181981.1"/>
    <property type="molecule type" value="Genomic_DNA"/>
</dbReference>
<keyword evidence="2" id="KW-0488">Methylation</keyword>
<dbReference type="AlphaFoldDB" id="A0ABC8ULN6"/>
<keyword evidence="4" id="KW-0636">Prenylation</keyword>
<comment type="similarity">
    <text evidence="5">Belongs to the HIPP family.</text>
</comment>
<dbReference type="SUPFAM" id="SSF55008">
    <property type="entry name" value="HMA, heavy metal-associated domain"/>
    <property type="match status" value="1"/>
</dbReference>
<reference evidence="8 9" key="1">
    <citation type="submission" date="2024-02" db="EMBL/GenBank/DDBJ databases">
        <authorList>
            <person name="Vignale AGUSTIN F."/>
            <person name="Sosa J E."/>
            <person name="Modenutti C."/>
        </authorList>
    </citation>
    <scope>NUCLEOTIDE SEQUENCE [LARGE SCALE GENOMIC DNA]</scope>
</reference>
<name>A0ABC8ULN6_9AQUA</name>
<evidence type="ECO:0000256" key="2">
    <source>
        <dbReference type="ARBA" id="ARBA00022481"/>
    </source>
</evidence>
<dbReference type="PANTHER" id="PTHR45868">
    <property type="entry name" value="HEAVY METAL-ASSOCIATED ISOPRENYLATED PLANT PROTEIN 33-RELATED"/>
    <property type="match status" value="1"/>
</dbReference>
<dbReference type="InterPro" id="IPR006121">
    <property type="entry name" value="HMA_dom"/>
</dbReference>
<keyword evidence="4" id="KW-0449">Lipoprotein</keyword>
<evidence type="ECO:0000259" key="7">
    <source>
        <dbReference type="PROSITE" id="PS50846"/>
    </source>
</evidence>
<feature type="domain" description="HMA" evidence="7">
    <location>
        <begin position="10"/>
        <end position="75"/>
    </location>
</feature>